<proteinExistence type="predicted"/>
<protein>
    <submittedName>
        <fullName evidence="2">GNAT family N-acetyltransferase</fullName>
    </submittedName>
</protein>
<gene>
    <name evidence="2" type="ORF">I5L03_09250</name>
</gene>
<keyword evidence="3" id="KW-1185">Reference proteome</keyword>
<dbReference type="EMBL" id="JAEANY010000002">
    <property type="protein sequence ID" value="MBH5322772.1"/>
    <property type="molecule type" value="Genomic_DNA"/>
</dbReference>
<name>A0ABS0N492_9SPHN</name>
<feature type="domain" description="BioF2-like acetyltransferase" evidence="1">
    <location>
        <begin position="72"/>
        <end position="201"/>
    </location>
</feature>
<evidence type="ECO:0000313" key="3">
    <source>
        <dbReference type="Proteomes" id="UP000602442"/>
    </source>
</evidence>
<reference evidence="2 3" key="1">
    <citation type="submission" date="2020-11" db="EMBL/GenBank/DDBJ databases">
        <title>Erythrobacter sediminis sp. nov., a marine bacterium from a tidal flat of Garorim Bay.</title>
        <authorList>
            <person name="Kim D."/>
            <person name="Yoo Y."/>
            <person name="Kim J.-J."/>
        </authorList>
    </citation>
    <scope>NUCLEOTIDE SEQUENCE [LARGE SCALE GENOMIC DNA]</scope>
    <source>
        <strain evidence="2 3">JGD-13</strain>
    </source>
</reference>
<comment type="caution">
    <text evidence="2">The sequence shown here is derived from an EMBL/GenBank/DDBJ whole genome shotgun (WGS) entry which is preliminary data.</text>
</comment>
<sequence>MLEALANEISRRTDRIVLDKLADETGHATACDRAFRQAGWFVSRKPCDVNHYLDLRGRDYTAFLADRPGQLRTTLKRKAKKVDVTLSTRFHAREWEAYEDIYADSWKPEEGAPEVLRAFAEQESVAGRYRFALARHDGKAIAAQFWTVDGSTAYIHKLAHRKDAKALSPGTTLTTALFQHVIDVDGVTQVDFGTGDDPYKRDWMEQKRLRWRLTCYRRSSPRNWPHIAKAILRKLVRRKSAG</sequence>
<evidence type="ECO:0000259" key="1">
    <source>
        <dbReference type="Pfam" id="PF13480"/>
    </source>
</evidence>
<evidence type="ECO:0000313" key="2">
    <source>
        <dbReference type="EMBL" id="MBH5322772.1"/>
    </source>
</evidence>
<dbReference type="Gene3D" id="3.40.630.30">
    <property type="match status" value="1"/>
</dbReference>
<dbReference type="RefSeq" id="WP_234035157.1">
    <property type="nucleotide sequence ID" value="NZ_CAWPTA010000007.1"/>
</dbReference>
<dbReference type="InterPro" id="IPR016181">
    <property type="entry name" value="Acyl_CoA_acyltransferase"/>
</dbReference>
<dbReference type="SUPFAM" id="SSF55729">
    <property type="entry name" value="Acyl-CoA N-acyltransferases (Nat)"/>
    <property type="match status" value="1"/>
</dbReference>
<dbReference type="Pfam" id="PF13480">
    <property type="entry name" value="Acetyltransf_6"/>
    <property type="match status" value="1"/>
</dbReference>
<organism evidence="2 3">
    <name type="scientific">Aurantiacibacter sediminis</name>
    <dbReference type="NCBI Taxonomy" id="2793064"/>
    <lineage>
        <taxon>Bacteria</taxon>
        <taxon>Pseudomonadati</taxon>
        <taxon>Pseudomonadota</taxon>
        <taxon>Alphaproteobacteria</taxon>
        <taxon>Sphingomonadales</taxon>
        <taxon>Erythrobacteraceae</taxon>
        <taxon>Aurantiacibacter</taxon>
    </lineage>
</organism>
<dbReference type="InterPro" id="IPR038740">
    <property type="entry name" value="BioF2-like_GNAT_dom"/>
</dbReference>
<dbReference type="Proteomes" id="UP000602442">
    <property type="component" value="Unassembled WGS sequence"/>
</dbReference>
<accession>A0ABS0N492</accession>